<sequence>MRAILYNEEKALEQMLLNGHIAIEKAFSKAQLAHSRLTGADAFRLYGTYGIPLGITQVLADEKGIYVDVEGFEAYVKNPKQQNSDRCDFVGQHTQPSPLNDTKQFRAIQVTTVECKFVGSEHLDVSEARVLSSWENPSSNAGASTKCSFSFWLCRAPHSNTFATECDKKAELGEHIAQAGSLVTNDCPRFDCAHFGALSFEYLANVEAKGKELAAAELKVSTVELPREEAERSGAICNFGGKYGDIVRIVRIGEGSDDAGSDVFIPTSFAEEHM</sequence>
<accession>A0ACC0WBL2</accession>
<comment type="caution">
    <text evidence="1">The sequence shown here is derived from an EMBL/GenBank/DDBJ whole genome shotgun (WGS) entry which is preliminary data.</text>
</comment>
<dbReference type="EMBL" id="CM047582">
    <property type="protein sequence ID" value="KAI9915807.1"/>
    <property type="molecule type" value="Genomic_DNA"/>
</dbReference>
<evidence type="ECO:0000313" key="2">
    <source>
        <dbReference type="Proteomes" id="UP001163321"/>
    </source>
</evidence>
<evidence type="ECO:0000313" key="1">
    <source>
        <dbReference type="EMBL" id="KAI9915807.1"/>
    </source>
</evidence>
<dbReference type="Proteomes" id="UP001163321">
    <property type="component" value="Chromosome 3"/>
</dbReference>
<organism evidence="1 2">
    <name type="scientific">Peronosclerospora sorghi</name>
    <dbReference type="NCBI Taxonomy" id="230839"/>
    <lineage>
        <taxon>Eukaryota</taxon>
        <taxon>Sar</taxon>
        <taxon>Stramenopiles</taxon>
        <taxon>Oomycota</taxon>
        <taxon>Peronosporomycetes</taxon>
        <taxon>Peronosporales</taxon>
        <taxon>Peronosporaceae</taxon>
        <taxon>Peronosclerospora</taxon>
    </lineage>
</organism>
<proteinExistence type="predicted"/>
<name>A0ACC0WBL2_9STRA</name>
<reference evidence="1 2" key="1">
    <citation type="journal article" date="2022" name="bioRxiv">
        <title>The genome of the oomycete Peronosclerospora sorghi, a cosmopolitan pathogen of maize and sorghum, is inflated with dispersed pseudogenes.</title>
        <authorList>
            <person name="Fletcher K."/>
            <person name="Martin F."/>
            <person name="Isakeit T."/>
            <person name="Cavanaugh K."/>
            <person name="Magill C."/>
            <person name="Michelmore R."/>
        </authorList>
    </citation>
    <scope>NUCLEOTIDE SEQUENCE [LARGE SCALE GENOMIC DNA]</scope>
    <source>
        <strain evidence="1">P6</strain>
    </source>
</reference>
<gene>
    <name evidence="1" type="ORF">PsorP6_007202</name>
</gene>
<protein>
    <submittedName>
        <fullName evidence="1">Uncharacterized protein</fullName>
    </submittedName>
</protein>
<keyword evidence="2" id="KW-1185">Reference proteome</keyword>